<dbReference type="InterPro" id="IPR010721">
    <property type="entry name" value="UstE-like"/>
</dbReference>
<dbReference type="PANTHER" id="PTHR32251">
    <property type="entry name" value="3-OXO-5-ALPHA-STEROID 4-DEHYDROGENASE"/>
    <property type="match status" value="1"/>
</dbReference>
<dbReference type="Gene3D" id="1.20.120.1630">
    <property type="match status" value="1"/>
</dbReference>
<evidence type="ECO:0000256" key="1">
    <source>
        <dbReference type="SAM" id="Phobius"/>
    </source>
</evidence>
<feature type="transmembrane region" description="Helical" evidence="1">
    <location>
        <begin position="136"/>
        <end position="152"/>
    </location>
</feature>
<dbReference type="AlphaFoldDB" id="A0A023FDL3"/>
<dbReference type="GO" id="GO:0016020">
    <property type="term" value="C:membrane"/>
    <property type="evidence" value="ECO:0007669"/>
    <property type="project" value="TreeGrafter"/>
</dbReference>
<feature type="transmembrane region" description="Helical" evidence="1">
    <location>
        <begin position="100"/>
        <end position="121"/>
    </location>
</feature>
<dbReference type="PROSITE" id="PS50244">
    <property type="entry name" value="S5A_REDUCTASE"/>
    <property type="match status" value="1"/>
</dbReference>
<keyword evidence="1" id="KW-0472">Membrane</keyword>
<proteinExistence type="evidence at transcript level"/>
<evidence type="ECO:0000313" key="2">
    <source>
        <dbReference type="EMBL" id="JAC19956.1"/>
    </source>
</evidence>
<organism evidence="2">
    <name type="scientific">Amblyomma cajennense</name>
    <name type="common">Cayenne tick</name>
    <name type="synonym">Acarus cajennensis</name>
    <dbReference type="NCBI Taxonomy" id="34607"/>
    <lineage>
        <taxon>Eukaryota</taxon>
        <taxon>Metazoa</taxon>
        <taxon>Ecdysozoa</taxon>
        <taxon>Arthropoda</taxon>
        <taxon>Chelicerata</taxon>
        <taxon>Arachnida</taxon>
        <taxon>Acari</taxon>
        <taxon>Parasitiformes</taxon>
        <taxon>Ixodida</taxon>
        <taxon>Ixodoidea</taxon>
        <taxon>Ixodidae</taxon>
        <taxon>Amblyomminae</taxon>
        <taxon>Amblyomma</taxon>
    </lineage>
</organism>
<sequence length="257" mass="29748">MRSNILISCALINIGIQWGFFVISAVLRTELLFELVGSCTCILLALLSYYWGSSSHSLRQWVHTWLVVLWALRLGLYLFTRKLRHSQAAPKIPTPRRRKFFLWWTLQALRILVTLFPTLLLNTSKWADAPLGVRDLTGWFLWLVGFTLEVVADRQKAAFSTDPRNEGQFIRTGLWSVSRHPNYFGEILLWLGLYLSASSVFRRTEYLCVLCPVTDLLLITRITGVPRLEQAAFRKWGNDPAYHEYLRSTAVLVPFLW</sequence>
<name>A0A023FDL3_AMBCJ</name>
<feature type="transmembrane region" description="Helical" evidence="1">
    <location>
        <begin position="5"/>
        <end position="24"/>
    </location>
</feature>
<dbReference type="PANTHER" id="PTHR32251:SF17">
    <property type="entry name" value="STEROID 5-ALPHA REDUCTASE C-TERMINAL DOMAIN-CONTAINING PROTEIN"/>
    <property type="match status" value="1"/>
</dbReference>
<protein>
    <submittedName>
        <fullName evidence="2">Putative steroid reductase ixodes scapularis steroid reductase</fullName>
    </submittedName>
</protein>
<feature type="transmembrane region" description="Helical" evidence="1">
    <location>
        <begin position="31"/>
        <end position="50"/>
    </location>
</feature>
<accession>A0A023FDL3</accession>
<dbReference type="Pfam" id="PF06966">
    <property type="entry name" value="DUF1295"/>
    <property type="match status" value="1"/>
</dbReference>
<keyword evidence="1" id="KW-1133">Transmembrane helix</keyword>
<feature type="transmembrane region" description="Helical" evidence="1">
    <location>
        <begin position="62"/>
        <end position="79"/>
    </location>
</feature>
<reference evidence="2" key="1">
    <citation type="submission" date="2014-03" db="EMBL/GenBank/DDBJ databases">
        <title>The sialotranscriptome of Amblyomma triste, Amblyomma parvum and Amblyomma cajennense ticks, uncovered by 454-based RNA-seq.</title>
        <authorList>
            <person name="Garcia G.R."/>
            <person name="Gardinassi L.G."/>
            <person name="Ribeiro J.M."/>
            <person name="Anatriello E."/>
            <person name="Ferreira B.R."/>
            <person name="Moreira H.N."/>
            <person name="Mafra C."/>
            <person name="Olegario M.M."/>
            <person name="Szabo P.J."/>
            <person name="Miranda-Santos I.K."/>
            <person name="Maruyama S.R."/>
        </authorList>
    </citation>
    <scope>NUCLEOTIDE SEQUENCE</scope>
    <source>
        <strain evidence="2">Uberlandia</strain>
        <tissue evidence="2">Salivary glands</tissue>
    </source>
</reference>
<keyword evidence="1" id="KW-0812">Transmembrane</keyword>
<dbReference type="EMBL" id="GBBK01004526">
    <property type="protein sequence ID" value="JAC19956.1"/>
    <property type="molecule type" value="mRNA"/>
</dbReference>